<gene>
    <name evidence="7" type="ORF">FRZ61_06050</name>
</gene>
<dbReference type="RefSeq" id="WP_151114912.1">
    <property type="nucleotide sequence ID" value="NZ_CP042582.1"/>
</dbReference>
<feature type="compositionally biased region" description="Low complexity" evidence="5">
    <location>
        <begin position="24"/>
        <end position="34"/>
    </location>
</feature>
<dbReference type="InterPro" id="IPR053924">
    <property type="entry name" value="RecX_HTH_2nd"/>
</dbReference>
<feature type="domain" description="RecX second three-helical" evidence="6">
    <location>
        <begin position="96"/>
        <end position="135"/>
    </location>
</feature>
<evidence type="ECO:0000256" key="3">
    <source>
        <dbReference type="ARBA" id="ARBA00018111"/>
    </source>
</evidence>
<name>A0A5J6N1A6_9PROT</name>
<evidence type="ECO:0000256" key="1">
    <source>
        <dbReference type="ARBA" id="ARBA00004496"/>
    </source>
</evidence>
<evidence type="ECO:0000259" key="6">
    <source>
        <dbReference type="Pfam" id="PF02631"/>
    </source>
</evidence>
<dbReference type="InterPro" id="IPR036388">
    <property type="entry name" value="WH-like_DNA-bd_sf"/>
</dbReference>
<keyword evidence="8" id="KW-1185">Reference proteome</keyword>
<dbReference type="AlphaFoldDB" id="A0A5J6N1A6"/>
<proteinExistence type="inferred from homology"/>
<evidence type="ECO:0000256" key="5">
    <source>
        <dbReference type="SAM" id="MobiDB-lite"/>
    </source>
</evidence>
<feature type="region of interest" description="Disordered" evidence="5">
    <location>
        <begin position="1"/>
        <end position="34"/>
    </location>
</feature>
<dbReference type="GO" id="GO:0005737">
    <property type="term" value="C:cytoplasm"/>
    <property type="evidence" value="ECO:0007669"/>
    <property type="project" value="UniProtKB-SubCell"/>
</dbReference>
<dbReference type="Gene3D" id="1.10.10.10">
    <property type="entry name" value="Winged helix-like DNA-binding domain superfamily/Winged helix DNA-binding domain"/>
    <property type="match status" value="1"/>
</dbReference>
<evidence type="ECO:0000256" key="2">
    <source>
        <dbReference type="ARBA" id="ARBA00009695"/>
    </source>
</evidence>
<dbReference type="Proteomes" id="UP000325797">
    <property type="component" value="Chromosome"/>
</dbReference>
<keyword evidence="4" id="KW-0963">Cytoplasm</keyword>
<sequence length="213" mass="22639">MPSSSSGDSSASSGPAARKEAEARSSPSASPPNLAASLHEAALDYLARYAASSARLRRVLERRVRRRRTDRDGLEAARGIIGDIVAKLTAQGFLEDGRYAAARAESLSRQGRSRRWIEARLAADGIAPDLIRGALEALGGNHGDRELEAAIAFAKRRRLGPYRRTRPRSPGALQALADKERAAFARAGFDRRTAQTVLGAASPDALAALLATG</sequence>
<dbReference type="EMBL" id="CP042582">
    <property type="protein sequence ID" value="QEX20686.1"/>
    <property type="molecule type" value="Genomic_DNA"/>
</dbReference>
<dbReference type="OrthoDB" id="5507982at2"/>
<comment type="similarity">
    <text evidence="2">Belongs to the RecX family.</text>
</comment>
<protein>
    <recommendedName>
        <fullName evidence="3">Regulatory protein RecX</fullName>
    </recommendedName>
</protein>
<organism evidence="7 8">
    <name type="scientific">Hypericibacter adhaerens</name>
    <dbReference type="NCBI Taxonomy" id="2602016"/>
    <lineage>
        <taxon>Bacteria</taxon>
        <taxon>Pseudomonadati</taxon>
        <taxon>Pseudomonadota</taxon>
        <taxon>Alphaproteobacteria</taxon>
        <taxon>Rhodospirillales</taxon>
        <taxon>Dongiaceae</taxon>
        <taxon>Hypericibacter</taxon>
    </lineage>
</organism>
<evidence type="ECO:0000313" key="7">
    <source>
        <dbReference type="EMBL" id="QEX20686.1"/>
    </source>
</evidence>
<dbReference type="KEGG" id="hadh:FRZ61_06050"/>
<evidence type="ECO:0000256" key="4">
    <source>
        <dbReference type="ARBA" id="ARBA00022490"/>
    </source>
</evidence>
<dbReference type="Pfam" id="PF02631">
    <property type="entry name" value="RecX_HTH2"/>
    <property type="match status" value="1"/>
</dbReference>
<evidence type="ECO:0000313" key="8">
    <source>
        <dbReference type="Proteomes" id="UP000325797"/>
    </source>
</evidence>
<feature type="compositionally biased region" description="Low complexity" evidence="5">
    <location>
        <begin position="1"/>
        <end position="16"/>
    </location>
</feature>
<accession>A0A5J6N1A6</accession>
<reference evidence="7 8" key="1">
    <citation type="submission" date="2019-08" db="EMBL/GenBank/DDBJ databases">
        <title>Hyperibacter terrae gen. nov., sp. nov. and Hyperibacter viscosus sp. nov., two new members in the family Rhodospirillaceae isolated from the rhizosphere of Hypericum perforatum.</title>
        <authorList>
            <person name="Noviana Z."/>
        </authorList>
    </citation>
    <scope>NUCLEOTIDE SEQUENCE [LARGE SCALE GENOMIC DNA]</scope>
    <source>
        <strain evidence="7 8">R5959</strain>
    </source>
</reference>
<comment type="subcellular location">
    <subcellularLocation>
        <location evidence="1">Cytoplasm</location>
    </subcellularLocation>
</comment>